<dbReference type="Gene3D" id="3.90.660.50">
    <property type="match status" value="1"/>
</dbReference>
<gene>
    <name evidence="1" type="ORF">ENQ20_01325</name>
</gene>
<name>A0A7C1FQK9_9CHLR</name>
<dbReference type="PANTHER" id="PTHR10668">
    <property type="entry name" value="PHYTOENE DEHYDROGENASE"/>
    <property type="match status" value="1"/>
</dbReference>
<sequence>MSYDAVIIGSGPNGLAAAITLAQQALRVLVIEARATPGGGLRTHSLTLPGFKHDICSAIHPLAQASPFFRSLALTAEEVEWITPPVSLAHPLDDGTAVGVVPSLAETAEGLERDAKRWQRLFAPLVDRWPAFIDDLLAPLHLPRHPLLFGAYAPLLAAPATWLARLWFQGERTRALFAGMAAHSLLPLERPPSAGVGLLLTLLAQSVGWPVAKGGSQRIADALVRRLQRLGGDVVCGWEVTDFAELPPARAYLFDTAPKGLLRIMGERLPSGYRRQLERFRYNPGVFKIDWALERPIPWRAKLCHQAATVHVGGTLEEIAASERAVWRGKCPERPFVLLAQQSLFDPTRAPAGKHVAWAYCHAPHGSTVDMTEAVERQIERFAPGFRDCILARATRCAAEMEAYNPNYVGGDINAGVQDLFQHFTRPALSLTPYRTPLKGVYLCSSSTPPGGGVHGMCGYYAAQTVLKDWNALG</sequence>
<evidence type="ECO:0000313" key="1">
    <source>
        <dbReference type="EMBL" id="HDX30115.1"/>
    </source>
</evidence>
<dbReference type="SUPFAM" id="SSF51905">
    <property type="entry name" value="FAD/NAD(P)-binding domain"/>
    <property type="match status" value="1"/>
</dbReference>
<reference evidence="1" key="1">
    <citation type="journal article" date="2020" name="mSystems">
        <title>Genome- and Community-Level Interaction Insights into Carbon Utilization and Element Cycling Functions of Hydrothermarchaeota in Hydrothermal Sediment.</title>
        <authorList>
            <person name="Zhou Z."/>
            <person name="Liu Y."/>
            <person name="Xu W."/>
            <person name="Pan J."/>
            <person name="Luo Z.H."/>
            <person name="Li M."/>
        </authorList>
    </citation>
    <scope>NUCLEOTIDE SEQUENCE [LARGE SCALE GENOMIC DNA]</scope>
    <source>
        <strain evidence="1">SpSt-289</strain>
    </source>
</reference>
<dbReference type="Gene3D" id="3.50.50.60">
    <property type="entry name" value="FAD/NAD(P)-binding domain"/>
    <property type="match status" value="1"/>
</dbReference>
<dbReference type="Pfam" id="PF13450">
    <property type="entry name" value="NAD_binding_8"/>
    <property type="match status" value="1"/>
</dbReference>
<comment type="caution">
    <text evidence="1">The sequence shown here is derived from an EMBL/GenBank/DDBJ whole genome shotgun (WGS) entry which is preliminary data.</text>
</comment>
<accession>A0A7C1FQK9</accession>
<dbReference type="AlphaFoldDB" id="A0A7C1FQK9"/>
<dbReference type="EMBL" id="DSMG01000016">
    <property type="protein sequence ID" value="HDX30115.1"/>
    <property type="molecule type" value="Genomic_DNA"/>
</dbReference>
<dbReference type="InterPro" id="IPR036188">
    <property type="entry name" value="FAD/NAD-bd_sf"/>
</dbReference>
<protein>
    <submittedName>
        <fullName evidence="1">NAD(P)/FAD-dependent oxidoreductase</fullName>
    </submittedName>
</protein>
<organism evidence="1">
    <name type="scientific">Caldilinea aerophila</name>
    <dbReference type="NCBI Taxonomy" id="133453"/>
    <lineage>
        <taxon>Bacteria</taxon>
        <taxon>Bacillati</taxon>
        <taxon>Chloroflexota</taxon>
        <taxon>Caldilineae</taxon>
        <taxon>Caldilineales</taxon>
        <taxon>Caldilineaceae</taxon>
        <taxon>Caldilinea</taxon>
    </lineage>
</organism>
<dbReference type="PANTHER" id="PTHR10668:SF105">
    <property type="entry name" value="DEHYDROGENASE-RELATED"/>
    <property type="match status" value="1"/>
</dbReference>
<proteinExistence type="predicted"/>